<name>A0A9D2B0J3_9GAMM</name>
<comment type="caution">
    <text evidence="1">The sequence shown here is derived from an EMBL/GenBank/DDBJ whole genome shotgun (WGS) entry which is preliminary data.</text>
</comment>
<dbReference type="Gene3D" id="3.30.1910.10">
    <property type="entry name" value="so0334 like domain"/>
    <property type="match status" value="1"/>
</dbReference>
<protein>
    <submittedName>
        <fullName evidence="1">DUF1107 domain-containing protein</fullName>
    </submittedName>
</protein>
<sequence length="75" mass="8533">MRTFKIYSPLMIAKYVSSFFKGQFEVAEQGIFVFDGGKVLIDENSSEIQRKVGKEVNKIIAGFLAHSRPSNLQYQ</sequence>
<dbReference type="EMBL" id="DXEV01000017">
    <property type="protein sequence ID" value="HIX55974.1"/>
    <property type="molecule type" value="Genomic_DNA"/>
</dbReference>
<evidence type="ECO:0000313" key="1">
    <source>
        <dbReference type="EMBL" id="HIX55974.1"/>
    </source>
</evidence>
<reference evidence="1" key="1">
    <citation type="journal article" date="2021" name="PeerJ">
        <title>Extensive microbial diversity within the chicken gut microbiome revealed by metagenomics and culture.</title>
        <authorList>
            <person name="Gilroy R."/>
            <person name="Ravi A."/>
            <person name="Getino M."/>
            <person name="Pursley I."/>
            <person name="Horton D.L."/>
            <person name="Alikhan N.F."/>
            <person name="Baker D."/>
            <person name="Gharbi K."/>
            <person name="Hall N."/>
            <person name="Watson M."/>
            <person name="Adriaenssens E.M."/>
            <person name="Foster-Nyarko E."/>
            <person name="Jarju S."/>
            <person name="Secka A."/>
            <person name="Antonio M."/>
            <person name="Oren A."/>
            <person name="Chaudhuri R.R."/>
            <person name="La Ragione R."/>
            <person name="Hildebrand F."/>
            <person name="Pallen M.J."/>
        </authorList>
    </citation>
    <scope>NUCLEOTIDE SEQUENCE</scope>
    <source>
        <strain evidence="1">USASDec5-558</strain>
    </source>
</reference>
<reference evidence="1" key="2">
    <citation type="submission" date="2021-04" db="EMBL/GenBank/DDBJ databases">
        <authorList>
            <person name="Gilroy R."/>
        </authorList>
    </citation>
    <scope>NUCLEOTIDE SEQUENCE</scope>
    <source>
        <strain evidence="1">USASDec5-558</strain>
    </source>
</reference>
<organism evidence="1 2">
    <name type="scientific">Candidatus Anaerobiospirillum pullistercoris</name>
    <dbReference type="NCBI Taxonomy" id="2838452"/>
    <lineage>
        <taxon>Bacteria</taxon>
        <taxon>Pseudomonadati</taxon>
        <taxon>Pseudomonadota</taxon>
        <taxon>Gammaproteobacteria</taxon>
        <taxon>Aeromonadales</taxon>
        <taxon>Succinivibrionaceae</taxon>
        <taxon>Anaerobiospirillum</taxon>
    </lineage>
</organism>
<proteinExistence type="predicted"/>
<dbReference type="InterPro" id="IPR009491">
    <property type="entry name" value="DUF1107"/>
</dbReference>
<dbReference type="Pfam" id="PF06526">
    <property type="entry name" value="DUF1107"/>
    <property type="match status" value="1"/>
</dbReference>
<gene>
    <name evidence="1" type="ORF">H9850_00700</name>
</gene>
<dbReference type="AlphaFoldDB" id="A0A9D2B0J3"/>
<evidence type="ECO:0000313" key="2">
    <source>
        <dbReference type="Proteomes" id="UP000886829"/>
    </source>
</evidence>
<accession>A0A9D2B0J3</accession>
<dbReference type="Proteomes" id="UP000886829">
    <property type="component" value="Unassembled WGS sequence"/>
</dbReference>